<dbReference type="Pfam" id="PF07670">
    <property type="entry name" value="Gate"/>
    <property type="match status" value="1"/>
</dbReference>
<keyword evidence="1" id="KW-0472">Membrane</keyword>
<dbReference type="EMBL" id="CP137641">
    <property type="protein sequence ID" value="WOX55517.1"/>
    <property type="molecule type" value="Genomic_DNA"/>
</dbReference>
<feature type="transmembrane region" description="Helical" evidence="1">
    <location>
        <begin position="12"/>
        <end position="36"/>
    </location>
</feature>
<dbReference type="InterPro" id="IPR038880">
    <property type="entry name" value="MJ0871-like"/>
</dbReference>
<dbReference type="PANTHER" id="PTHR38139">
    <property type="entry name" value="GATE DOMAIN-CONTAINING PROTEIN"/>
    <property type="match status" value="1"/>
</dbReference>
<feature type="transmembrane region" description="Helical" evidence="1">
    <location>
        <begin position="187"/>
        <end position="207"/>
    </location>
</feature>
<feature type="transmembrane region" description="Helical" evidence="1">
    <location>
        <begin position="119"/>
        <end position="142"/>
    </location>
</feature>
<dbReference type="AlphaFoldDB" id="A0ABD8A900"/>
<keyword evidence="4" id="KW-1185">Reference proteome</keyword>
<keyword evidence="1" id="KW-0812">Transmembrane</keyword>
<name>A0ABD8A900_9EURY</name>
<dbReference type="Proteomes" id="UP001626603">
    <property type="component" value="Chromosome"/>
</dbReference>
<evidence type="ECO:0000313" key="3">
    <source>
        <dbReference type="EMBL" id="WOX55517.1"/>
    </source>
</evidence>
<dbReference type="InterPro" id="IPR011642">
    <property type="entry name" value="Gate_dom"/>
</dbReference>
<feature type="transmembrane region" description="Helical" evidence="1">
    <location>
        <begin position="87"/>
        <end position="107"/>
    </location>
</feature>
<evidence type="ECO:0000313" key="4">
    <source>
        <dbReference type="Proteomes" id="UP001626603"/>
    </source>
</evidence>
<reference evidence="3 4" key="1">
    <citation type="submission" date="2023-10" db="EMBL/GenBank/DDBJ databases">
        <title>The complete genome sequence of Methanoculleus palmolei DSM 4273.</title>
        <authorList>
            <person name="Lai S.-J."/>
            <person name="You Y.-T."/>
            <person name="Chen S.-C."/>
        </authorList>
    </citation>
    <scope>NUCLEOTIDE SEQUENCE [LARGE SCALE GENOMIC DNA]</scope>
    <source>
        <strain evidence="3 4">DSM 4273</strain>
    </source>
</reference>
<feature type="transmembrane region" description="Helical" evidence="1">
    <location>
        <begin position="256"/>
        <end position="276"/>
    </location>
</feature>
<organism evidence="3 4">
    <name type="scientific">Methanoculleus palmolei</name>
    <dbReference type="NCBI Taxonomy" id="72612"/>
    <lineage>
        <taxon>Archaea</taxon>
        <taxon>Methanobacteriati</taxon>
        <taxon>Methanobacteriota</taxon>
        <taxon>Stenosarchaea group</taxon>
        <taxon>Methanomicrobia</taxon>
        <taxon>Methanomicrobiales</taxon>
        <taxon>Methanomicrobiaceae</taxon>
        <taxon>Methanoculleus</taxon>
    </lineage>
</organism>
<feature type="transmembrane region" description="Helical" evidence="1">
    <location>
        <begin position="48"/>
        <end position="66"/>
    </location>
</feature>
<evidence type="ECO:0000256" key="1">
    <source>
        <dbReference type="SAM" id="Phobius"/>
    </source>
</evidence>
<dbReference type="PANTHER" id="PTHR38139:SF1">
    <property type="entry name" value="NUCLEOSIDE TRANSPORTER_FEOB GTPASE GATE DOMAIN-CONTAINING PROTEIN"/>
    <property type="match status" value="1"/>
</dbReference>
<feature type="transmembrane region" description="Helical" evidence="1">
    <location>
        <begin position="227"/>
        <end position="249"/>
    </location>
</feature>
<feature type="transmembrane region" description="Helical" evidence="1">
    <location>
        <begin position="296"/>
        <end position="316"/>
    </location>
</feature>
<accession>A0ABD8A900</accession>
<evidence type="ECO:0000259" key="2">
    <source>
        <dbReference type="Pfam" id="PF07670"/>
    </source>
</evidence>
<gene>
    <name evidence="3" type="ORF">R6Y95_08595</name>
</gene>
<protein>
    <submittedName>
        <fullName evidence="3">Nucleoside recognition domain-containing protein</fullName>
    </submittedName>
</protein>
<sequence length="317" mass="32549">MAGIAVQVISSAINAVLLVTVGVIVANILAEIGVFSRLSSLTGPLCRVSGLSDACVLSIVAMGVNATAGKSMLAEYYRDGKVAEREVIPVLIMGAFPVVLGESLFRVQLPTALVLLGPVVGGIYTGLNLFSSGIQALFAFLYSRRFLAGPGRAPSSVPPPAPAAALALNQEVVLAGCRKAVPTLRRVVPITLAALIAFALLSATGVMDSVAAAFDPLLRAAGLPGESAAALVAQFIHFSAGYAIVASLLGGGVLTLETALVTLVLGSMVVVTLIYVKYSVPLYLSLFGRFGVRVSLVTYAASMAAKVVTVALVFLLF</sequence>
<proteinExistence type="predicted"/>
<feature type="domain" description="Nucleoside transporter/FeoB GTPase Gate" evidence="2">
    <location>
        <begin position="185"/>
        <end position="288"/>
    </location>
</feature>
<keyword evidence="1" id="KW-1133">Transmembrane helix</keyword>